<dbReference type="Pfam" id="PF11937">
    <property type="entry name" value="DUF3455"/>
    <property type="match status" value="1"/>
</dbReference>
<keyword evidence="1" id="KW-0732">Signal</keyword>
<proteinExistence type="predicted"/>
<evidence type="ECO:0008006" key="4">
    <source>
        <dbReference type="Google" id="ProtNLM"/>
    </source>
</evidence>
<comment type="caution">
    <text evidence="2">The sequence shown here is derived from an EMBL/GenBank/DDBJ whole genome shotgun (WGS) entry which is preliminary data.</text>
</comment>
<protein>
    <recommendedName>
        <fullName evidence="4">Malate dehydrogenase</fullName>
    </recommendedName>
</protein>
<gene>
    <name evidence="2" type="ORF">FGG08_000091</name>
</gene>
<organism evidence="2 3">
    <name type="scientific">Glutinoglossum americanum</name>
    <dbReference type="NCBI Taxonomy" id="1670608"/>
    <lineage>
        <taxon>Eukaryota</taxon>
        <taxon>Fungi</taxon>
        <taxon>Dikarya</taxon>
        <taxon>Ascomycota</taxon>
        <taxon>Pezizomycotina</taxon>
        <taxon>Geoglossomycetes</taxon>
        <taxon>Geoglossales</taxon>
        <taxon>Geoglossaceae</taxon>
        <taxon>Glutinoglossum</taxon>
    </lineage>
</organism>
<feature type="signal peptide" evidence="1">
    <location>
        <begin position="1"/>
        <end position="17"/>
    </location>
</feature>
<evidence type="ECO:0000313" key="3">
    <source>
        <dbReference type="Proteomes" id="UP000698800"/>
    </source>
</evidence>
<dbReference type="InterPro" id="IPR021851">
    <property type="entry name" value="DUF3455"/>
</dbReference>
<evidence type="ECO:0000256" key="1">
    <source>
        <dbReference type="SAM" id="SignalP"/>
    </source>
</evidence>
<dbReference type="PANTHER" id="PTHR35567:SF1">
    <property type="entry name" value="CONSERVED FUNGAL PROTEIN (AFU_ORTHOLOGUE AFUA_1G14230)"/>
    <property type="match status" value="1"/>
</dbReference>
<dbReference type="AlphaFoldDB" id="A0A9P8L695"/>
<name>A0A9P8L695_9PEZI</name>
<feature type="chain" id="PRO_5040121045" description="Malate dehydrogenase" evidence="1">
    <location>
        <begin position="18"/>
        <end position="268"/>
    </location>
</feature>
<dbReference type="OrthoDB" id="1859733at2759"/>
<dbReference type="Proteomes" id="UP000698800">
    <property type="component" value="Unassembled WGS sequence"/>
</dbReference>
<dbReference type="EMBL" id="JAGHQL010000001">
    <property type="protein sequence ID" value="KAH0547834.1"/>
    <property type="molecule type" value="Genomic_DNA"/>
</dbReference>
<keyword evidence="3" id="KW-1185">Reference proteome</keyword>
<reference evidence="2" key="1">
    <citation type="submission" date="2021-03" db="EMBL/GenBank/DDBJ databases">
        <title>Comparative genomics and phylogenomic investigation of the class Geoglossomycetes provide insights into ecological specialization and systematics.</title>
        <authorList>
            <person name="Melie T."/>
            <person name="Pirro S."/>
            <person name="Miller A.N."/>
            <person name="Quandt A."/>
        </authorList>
    </citation>
    <scope>NUCLEOTIDE SEQUENCE</scope>
    <source>
        <strain evidence="2">GBOQ0MN5Z8</strain>
    </source>
</reference>
<evidence type="ECO:0000313" key="2">
    <source>
        <dbReference type="EMBL" id="KAH0547834.1"/>
    </source>
</evidence>
<accession>A0A9P8L695</accession>
<dbReference type="PANTHER" id="PTHR35567">
    <property type="entry name" value="MALATE DEHYDROGENASE (AFU_ORTHOLOGUE AFUA_2G13800)"/>
    <property type="match status" value="1"/>
</dbReference>
<sequence>MRASIWILGAIALGANAHPHKLEARNNRAWLPAERNYYEAVAESLAIAERNPNFPRATGQCDMSKATMPSSTLPPPDAGLVLKHVAIGRGTQNYTCADNTNGTKPVAIGAVAELYNSSCVAADFPQLLATLPDLALNVKLPQNLPCSGKHYFVAASPFFEITRPSLGSTTAKKLAACSAPAGSPKGKGGNGYGAVPWLKLGQVSGAPALQNVFRVNTAGGNPPPDCKGQPSTIQIPYSAEYVFFVPFHPSAPLTSPADTGSGGAHRDP</sequence>